<protein>
    <recommendedName>
        <fullName evidence="4">PASTA domain-containing protein</fullName>
    </recommendedName>
</protein>
<keyword evidence="1" id="KW-0732">Signal</keyword>
<comment type="caution">
    <text evidence="2">The sequence shown here is derived from an EMBL/GenBank/DDBJ whole genome shotgun (WGS) entry which is preliminary data.</text>
</comment>
<evidence type="ECO:0000256" key="1">
    <source>
        <dbReference type="SAM" id="SignalP"/>
    </source>
</evidence>
<evidence type="ECO:0000313" key="2">
    <source>
        <dbReference type="EMBL" id="PRY37343.1"/>
    </source>
</evidence>
<proteinExistence type="predicted"/>
<feature type="signal peptide" evidence="1">
    <location>
        <begin position="1"/>
        <end position="17"/>
    </location>
</feature>
<dbReference type="Proteomes" id="UP000239494">
    <property type="component" value="Unassembled WGS sequence"/>
</dbReference>
<evidence type="ECO:0000313" key="3">
    <source>
        <dbReference type="Proteomes" id="UP000239494"/>
    </source>
</evidence>
<dbReference type="Gene3D" id="3.30.10.20">
    <property type="match status" value="1"/>
</dbReference>
<evidence type="ECO:0008006" key="4">
    <source>
        <dbReference type="Google" id="ProtNLM"/>
    </source>
</evidence>
<organism evidence="2 3">
    <name type="scientific">Umezawaea tangerina</name>
    <dbReference type="NCBI Taxonomy" id="84725"/>
    <lineage>
        <taxon>Bacteria</taxon>
        <taxon>Bacillati</taxon>
        <taxon>Actinomycetota</taxon>
        <taxon>Actinomycetes</taxon>
        <taxon>Pseudonocardiales</taxon>
        <taxon>Pseudonocardiaceae</taxon>
        <taxon>Umezawaea</taxon>
    </lineage>
</organism>
<dbReference type="PROSITE" id="PS51257">
    <property type="entry name" value="PROKAR_LIPOPROTEIN"/>
    <property type="match status" value="1"/>
</dbReference>
<keyword evidence="3" id="KW-1185">Reference proteome</keyword>
<sequence>MVRALVVVLALVLGSCASPVEGPVVPVPSSVVSSSATSSVTAVVRSSEVVKMCTVPDVMGMVHQDAQDAMQASGLYVLLERDATGQGRLLINDRNWTTTGQMSGPGEVVDCGTTVTLSAKKVGE</sequence>
<feature type="chain" id="PRO_5038406058" description="PASTA domain-containing protein" evidence="1">
    <location>
        <begin position="18"/>
        <end position="124"/>
    </location>
</feature>
<accession>A0A2T0SVE8</accession>
<name>A0A2T0SVE8_9PSEU</name>
<dbReference type="AlphaFoldDB" id="A0A2T0SVE8"/>
<reference evidence="2 3" key="1">
    <citation type="submission" date="2018-03" db="EMBL/GenBank/DDBJ databases">
        <title>Genomic Encyclopedia of Archaeal and Bacterial Type Strains, Phase II (KMG-II): from individual species to whole genera.</title>
        <authorList>
            <person name="Goeker M."/>
        </authorList>
    </citation>
    <scope>NUCLEOTIDE SEQUENCE [LARGE SCALE GENOMIC DNA]</scope>
    <source>
        <strain evidence="2 3">DSM 44720</strain>
    </source>
</reference>
<gene>
    <name evidence="2" type="ORF">CLV43_110154</name>
</gene>
<dbReference type="EMBL" id="PVTF01000010">
    <property type="protein sequence ID" value="PRY37343.1"/>
    <property type="molecule type" value="Genomic_DNA"/>
</dbReference>